<keyword evidence="1" id="KW-0812">Transmembrane</keyword>
<sequence length="60" mass="6808">MGSSPLDEAREKIKRVVGGLFLTAFLLGLTQQLIVPVVWAAGFVSALWLLRLAITRWWRR</sequence>
<evidence type="ECO:0000313" key="3">
    <source>
        <dbReference type="Proteomes" id="UP000295444"/>
    </source>
</evidence>
<keyword evidence="3" id="KW-1185">Reference proteome</keyword>
<gene>
    <name evidence="2" type="ORF">EV186_104369</name>
</gene>
<dbReference type="EMBL" id="SNXZ01000004">
    <property type="protein sequence ID" value="TDP96384.1"/>
    <property type="molecule type" value="Genomic_DNA"/>
</dbReference>
<evidence type="ECO:0000256" key="1">
    <source>
        <dbReference type="SAM" id="Phobius"/>
    </source>
</evidence>
<reference evidence="2 3" key="1">
    <citation type="submission" date="2019-03" db="EMBL/GenBank/DDBJ databases">
        <title>Genomic Encyclopedia of Type Strains, Phase IV (KMG-IV): sequencing the most valuable type-strain genomes for metagenomic binning, comparative biology and taxonomic classification.</title>
        <authorList>
            <person name="Goeker M."/>
        </authorList>
    </citation>
    <scope>NUCLEOTIDE SEQUENCE [LARGE SCALE GENOMIC DNA]</scope>
    <source>
        <strain evidence="2 3">DSM 45361</strain>
    </source>
</reference>
<feature type="transmembrane region" description="Helical" evidence="1">
    <location>
        <begin position="20"/>
        <end position="50"/>
    </location>
</feature>
<comment type="caution">
    <text evidence="2">The sequence shown here is derived from an EMBL/GenBank/DDBJ whole genome shotgun (WGS) entry which is preliminary data.</text>
</comment>
<proteinExistence type="predicted"/>
<accession>A0A4R6SA60</accession>
<dbReference type="Proteomes" id="UP000295444">
    <property type="component" value="Unassembled WGS sequence"/>
</dbReference>
<dbReference type="AlphaFoldDB" id="A0A4R6SA60"/>
<evidence type="ECO:0000313" key="2">
    <source>
        <dbReference type="EMBL" id="TDP96384.1"/>
    </source>
</evidence>
<organism evidence="2 3">
    <name type="scientific">Labedaea rhizosphaerae</name>
    <dbReference type="NCBI Taxonomy" id="598644"/>
    <lineage>
        <taxon>Bacteria</taxon>
        <taxon>Bacillati</taxon>
        <taxon>Actinomycetota</taxon>
        <taxon>Actinomycetes</taxon>
        <taxon>Pseudonocardiales</taxon>
        <taxon>Pseudonocardiaceae</taxon>
        <taxon>Labedaea</taxon>
    </lineage>
</organism>
<keyword evidence="1" id="KW-0472">Membrane</keyword>
<keyword evidence="1" id="KW-1133">Transmembrane helix</keyword>
<name>A0A4R6SA60_LABRH</name>
<protein>
    <submittedName>
        <fullName evidence="2">Uncharacterized protein</fullName>
    </submittedName>
</protein>